<dbReference type="EMBL" id="VIIS01001847">
    <property type="protein sequence ID" value="KAF0291969.1"/>
    <property type="molecule type" value="Genomic_DNA"/>
</dbReference>
<dbReference type="AlphaFoldDB" id="A0A6A4VFN7"/>
<feature type="coiled-coil region" evidence="1">
    <location>
        <begin position="23"/>
        <end position="50"/>
    </location>
</feature>
<dbReference type="InterPro" id="IPR057251">
    <property type="entry name" value="FP_C"/>
</dbReference>
<protein>
    <recommendedName>
        <fullName evidence="3">FP protein C-terminal domain-containing protein</fullName>
    </recommendedName>
</protein>
<dbReference type="Proteomes" id="UP000440578">
    <property type="component" value="Unassembled WGS sequence"/>
</dbReference>
<sequence length="230" mass="26056">MLQNEVFVDIIREQVKVAVDSAVAARDAEIEALREELADTKAQLNSLEQYSRRLCLDVSGLPETPGEDTDRLIMHTAKLAGVEIKKEDIDRSHRVGAVKPGKTRTLVVRFACFSKREALYGARRQLRQPRPFEGSTVTAEVAKKVFVTDNLTRENQYILYKARQYRKEGKLHSAWSDVGKLKARLRENSPTTLIHSLRDLEKLVGSGPPSRCDTGPGHDDNRRLLRSHRK</sequence>
<dbReference type="Pfam" id="PF25298">
    <property type="entry name" value="Baculo_FP_2nd"/>
    <property type="match status" value="1"/>
</dbReference>
<feature type="region of interest" description="Disordered" evidence="2">
    <location>
        <begin position="205"/>
        <end position="230"/>
    </location>
</feature>
<keyword evidence="5" id="KW-1185">Reference proteome</keyword>
<gene>
    <name evidence="4" type="ORF">FJT64_010030</name>
</gene>
<evidence type="ECO:0000313" key="4">
    <source>
        <dbReference type="EMBL" id="KAF0291969.1"/>
    </source>
</evidence>
<keyword evidence="1" id="KW-0175">Coiled coil</keyword>
<accession>A0A6A4VFN7</accession>
<feature type="domain" description="FP protein C-terminal" evidence="3">
    <location>
        <begin position="152"/>
        <end position="204"/>
    </location>
</feature>
<dbReference type="Gene3D" id="3.30.70.1820">
    <property type="entry name" value="L1 transposable element, RRM domain"/>
    <property type="match status" value="1"/>
</dbReference>
<evidence type="ECO:0000259" key="3">
    <source>
        <dbReference type="Pfam" id="PF25298"/>
    </source>
</evidence>
<evidence type="ECO:0000256" key="2">
    <source>
        <dbReference type="SAM" id="MobiDB-lite"/>
    </source>
</evidence>
<organism evidence="4 5">
    <name type="scientific">Amphibalanus amphitrite</name>
    <name type="common">Striped barnacle</name>
    <name type="synonym">Balanus amphitrite</name>
    <dbReference type="NCBI Taxonomy" id="1232801"/>
    <lineage>
        <taxon>Eukaryota</taxon>
        <taxon>Metazoa</taxon>
        <taxon>Ecdysozoa</taxon>
        <taxon>Arthropoda</taxon>
        <taxon>Crustacea</taxon>
        <taxon>Multicrustacea</taxon>
        <taxon>Cirripedia</taxon>
        <taxon>Thoracica</taxon>
        <taxon>Thoracicalcarea</taxon>
        <taxon>Balanomorpha</taxon>
        <taxon>Balanoidea</taxon>
        <taxon>Balanidae</taxon>
        <taxon>Amphibalaninae</taxon>
        <taxon>Amphibalanus</taxon>
    </lineage>
</organism>
<comment type="caution">
    <text evidence="4">The sequence shown here is derived from an EMBL/GenBank/DDBJ whole genome shotgun (WGS) entry which is preliminary data.</text>
</comment>
<reference evidence="4 5" key="1">
    <citation type="submission" date="2019-07" db="EMBL/GenBank/DDBJ databases">
        <title>Draft genome assembly of a fouling barnacle, Amphibalanus amphitrite (Darwin, 1854): The first reference genome for Thecostraca.</title>
        <authorList>
            <person name="Kim W."/>
        </authorList>
    </citation>
    <scope>NUCLEOTIDE SEQUENCE [LARGE SCALE GENOMIC DNA]</scope>
    <source>
        <strain evidence="4">SNU_AA5</strain>
        <tissue evidence="4">Soma without cirri and trophi</tissue>
    </source>
</reference>
<proteinExistence type="predicted"/>
<name>A0A6A4VFN7_AMPAM</name>
<evidence type="ECO:0000313" key="5">
    <source>
        <dbReference type="Proteomes" id="UP000440578"/>
    </source>
</evidence>
<evidence type="ECO:0000256" key="1">
    <source>
        <dbReference type="SAM" id="Coils"/>
    </source>
</evidence>